<dbReference type="AlphaFoldDB" id="A0A1H9CXN6"/>
<dbReference type="SUPFAM" id="SSF64438">
    <property type="entry name" value="CNF1/YfiH-like putative cysteine hydrolases"/>
    <property type="match status" value="1"/>
</dbReference>
<dbReference type="InterPro" id="IPR011324">
    <property type="entry name" value="Cytotoxic_necrot_fac-like_cat"/>
</dbReference>
<dbReference type="Proteomes" id="UP000199233">
    <property type="component" value="Unassembled WGS sequence"/>
</dbReference>
<evidence type="ECO:0000256" key="6">
    <source>
        <dbReference type="ARBA" id="ARBA00022833"/>
    </source>
</evidence>
<evidence type="ECO:0000256" key="4">
    <source>
        <dbReference type="ARBA" id="ARBA00022723"/>
    </source>
</evidence>
<sequence>MSALAPLLAQWPAPAGIHALQTTRAGGVSPAPYDTLNLGGNTGDEPAHVAENRRRLREQLGLPSEPLWLRQVHGVTVQEAVNIAAEPPCADAACTTQAGVVCAVLTADCLPVLFCSDDGQWLAAAHAGWRGLAAGVLEATLARASRPPARLLAWLGAAIGPAHFEVGPEVRAAFVQAHEEDAMAFAPGHDGRWQADLYQLARLRLARAGVSRVYGGGLCTYADAQRFYSFRRACHRQAPETGRMATLIWRALPG</sequence>
<dbReference type="InterPro" id="IPR038371">
    <property type="entry name" value="Cu_polyphenol_OxRdtase_sf"/>
</dbReference>
<comment type="catalytic activity">
    <reaction evidence="7">
        <text>adenosine + H2O + H(+) = inosine + NH4(+)</text>
        <dbReference type="Rhea" id="RHEA:24408"/>
        <dbReference type="ChEBI" id="CHEBI:15377"/>
        <dbReference type="ChEBI" id="CHEBI:15378"/>
        <dbReference type="ChEBI" id="CHEBI:16335"/>
        <dbReference type="ChEBI" id="CHEBI:17596"/>
        <dbReference type="ChEBI" id="CHEBI:28938"/>
        <dbReference type="EC" id="3.5.4.4"/>
    </reaction>
    <physiologicalReaction direction="left-to-right" evidence="7">
        <dbReference type="Rhea" id="RHEA:24409"/>
    </physiologicalReaction>
</comment>
<evidence type="ECO:0000256" key="7">
    <source>
        <dbReference type="ARBA" id="ARBA00047989"/>
    </source>
</evidence>
<dbReference type="Gene3D" id="3.60.140.10">
    <property type="entry name" value="CNF1/YfiH-like putative cysteine hydrolases"/>
    <property type="match status" value="1"/>
</dbReference>
<dbReference type="GO" id="GO:0016787">
    <property type="term" value="F:hydrolase activity"/>
    <property type="evidence" value="ECO:0007669"/>
    <property type="project" value="UniProtKB-KW"/>
</dbReference>
<dbReference type="InterPro" id="IPR003730">
    <property type="entry name" value="Cu_polyphenol_OxRdtase"/>
</dbReference>
<gene>
    <name evidence="11" type="ORF">SAMN04488038_103220</name>
</gene>
<accession>A0A1H9CXN6</accession>
<evidence type="ECO:0000256" key="8">
    <source>
        <dbReference type="ARBA" id="ARBA00048968"/>
    </source>
</evidence>
<dbReference type="STRING" id="489703.SAMN04488038_103220"/>
<dbReference type="PANTHER" id="PTHR30616:SF2">
    <property type="entry name" value="PURINE NUCLEOSIDE PHOSPHORYLASE LACC1"/>
    <property type="match status" value="1"/>
</dbReference>
<reference evidence="12" key="1">
    <citation type="submission" date="2016-10" db="EMBL/GenBank/DDBJ databases">
        <authorList>
            <person name="Varghese N."/>
            <person name="Submissions S."/>
        </authorList>
    </citation>
    <scope>NUCLEOTIDE SEQUENCE [LARGE SCALE GENOMIC DNA]</scope>
    <source>
        <strain evidence="12">DSM 25927</strain>
    </source>
</reference>
<comment type="catalytic activity">
    <reaction evidence="1">
        <text>inosine + phosphate = alpha-D-ribose 1-phosphate + hypoxanthine</text>
        <dbReference type="Rhea" id="RHEA:27646"/>
        <dbReference type="ChEBI" id="CHEBI:17368"/>
        <dbReference type="ChEBI" id="CHEBI:17596"/>
        <dbReference type="ChEBI" id="CHEBI:43474"/>
        <dbReference type="ChEBI" id="CHEBI:57720"/>
        <dbReference type="EC" id="2.4.2.1"/>
    </reaction>
    <physiologicalReaction direction="left-to-right" evidence="1">
        <dbReference type="Rhea" id="RHEA:27647"/>
    </physiologicalReaction>
</comment>
<name>A0A1H9CXN6_9GAMM</name>
<comment type="catalytic activity">
    <reaction evidence="8">
        <text>adenosine + phosphate = alpha-D-ribose 1-phosphate + adenine</text>
        <dbReference type="Rhea" id="RHEA:27642"/>
        <dbReference type="ChEBI" id="CHEBI:16335"/>
        <dbReference type="ChEBI" id="CHEBI:16708"/>
        <dbReference type="ChEBI" id="CHEBI:43474"/>
        <dbReference type="ChEBI" id="CHEBI:57720"/>
        <dbReference type="EC" id="2.4.2.1"/>
    </reaction>
    <physiologicalReaction direction="left-to-right" evidence="8">
        <dbReference type="Rhea" id="RHEA:27643"/>
    </physiologicalReaction>
</comment>
<dbReference type="GO" id="GO:0005507">
    <property type="term" value="F:copper ion binding"/>
    <property type="evidence" value="ECO:0007669"/>
    <property type="project" value="TreeGrafter"/>
</dbReference>
<evidence type="ECO:0000313" key="12">
    <source>
        <dbReference type="Proteomes" id="UP000199233"/>
    </source>
</evidence>
<organism evidence="11 12">
    <name type="scientific">Solimonas aquatica</name>
    <dbReference type="NCBI Taxonomy" id="489703"/>
    <lineage>
        <taxon>Bacteria</taxon>
        <taxon>Pseudomonadati</taxon>
        <taxon>Pseudomonadota</taxon>
        <taxon>Gammaproteobacteria</taxon>
        <taxon>Nevskiales</taxon>
        <taxon>Nevskiaceae</taxon>
        <taxon>Solimonas</taxon>
    </lineage>
</organism>
<evidence type="ECO:0000256" key="5">
    <source>
        <dbReference type="ARBA" id="ARBA00022801"/>
    </source>
</evidence>
<proteinExistence type="inferred from homology"/>
<protein>
    <recommendedName>
        <fullName evidence="10">Purine nucleoside phosphorylase</fullName>
    </recommendedName>
</protein>
<dbReference type="Pfam" id="PF02578">
    <property type="entry name" value="Cu-oxidase_4"/>
    <property type="match status" value="1"/>
</dbReference>
<dbReference type="CDD" id="cd16833">
    <property type="entry name" value="YfiH"/>
    <property type="match status" value="1"/>
</dbReference>
<comment type="catalytic activity">
    <reaction evidence="9">
        <text>S-methyl-5'-thioadenosine + phosphate = 5-(methylsulfanyl)-alpha-D-ribose 1-phosphate + adenine</text>
        <dbReference type="Rhea" id="RHEA:11852"/>
        <dbReference type="ChEBI" id="CHEBI:16708"/>
        <dbReference type="ChEBI" id="CHEBI:17509"/>
        <dbReference type="ChEBI" id="CHEBI:43474"/>
        <dbReference type="ChEBI" id="CHEBI:58533"/>
        <dbReference type="EC" id="2.4.2.28"/>
    </reaction>
    <physiologicalReaction direction="left-to-right" evidence="9">
        <dbReference type="Rhea" id="RHEA:11853"/>
    </physiologicalReaction>
</comment>
<dbReference type="GO" id="GO:0017061">
    <property type="term" value="F:S-methyl-5-thioadenosine phosphorylase activity"/>
    <property type="evidence" value="ECO:0007669"/>
    <property type="project" value="UniProtKB-EC"/>
</dbReference>
<evidence type="ECO:0000256" key="2">
    <source>
        <dbReference type="ARBA" id="ARBA00007353"/>
    </source>
</evidence>
<evidence type="ECO:0000256" key="1">
    <source>
        <dbReference type="ARBA" id="ARBA00000553"/>
    </source>
</evidence>
<keyword evidence="6" id="KW-0862">Zinc</keyword>
<keyword evidence="4" id="KW-0479">Metal-binding</keyword>
<dbReference type="PANTHER" id="PTHR30616">
    <property type="entry name" value="UNCHARACTERIZED PROTEIN YFIH"/>
    <property type="match status" value="1"/>
</dbReference>
<evidence type="ECO:0000313" key="11">
    <source>
        <dbReference type="EMBL" id="SEQ05877.1"/>
    </source>
</evidence>
<comment type="similarity">
    <text evidence="2 10">Belongs to the purine nucleoside phosphorylase YfiH/LACC1 family.</text>
</comment>
<evidence type="ECO:0000256" key="3">
    <source>
        <dbReference type="ARBA" id="ARBA00022679"/>
    </source>
</evidence>
<keyword evidence="3" id="KW-0808">Transferase</keyword>
<evidence type="ECO:0000256" key="10">
    <source>
        <dbReference type="RuleBase" id="RU361274"/>
    </source>
</evidence>
<dbReference type="EMBL" id="FOFS01000003">
    <property type="protein sequence ID" value="SEQ05877.1"/>
    <property type="molecule type" value="Genomic_DNA"/>
</dbReference>
<evidence type="ECO:0000256" key="9">
    <source>
        <dbReference type="ARBA" id="ARBA00049893"/>
    </source>
</evidence>
<dbReference type="NCBIfam" id="TIGR00726">
    <property type="entry name" value="peptidoglycan editing factor PgeF"/>
    <property type="match status" value="1"/>
</dbReference>
<keyword evidence="5" id="KW-0378">Hydrolase</keyword>
<keyword evidence="12" id="KW-1185">Reference proteome</keyword>